<evidence type="ECO:0000313" key="3">
    <source>
        <dbReference type="Proteomes" id="UP000236161"/>
    </source>
</evidence>
<evidence type="ECO:0000256" key="1">
    <source>
        <dbReference type="SAM" id="MobiDB-lite"/>
    </source>
</evidence>
<feature type="region of interest" description="Disordered" evidence="1">
    <location>
        <begin position="83"/>
        <end position="115"/>
    </location>
</feature>
<organism evidence="2 3">
    <name type="scientific">Apostasia shenzhenica</name>
    <dbReference type="NCBI Taxonomy" id="1088818"/>
    <lineage>
        <taxon>Eukaryota</taxon>
        <taxon>Viridiplantae</taxon>
        <taxon>Streptophyta</taxon>
        <taxon>Embryophyta</taxon>
        <taxon>Tracheophyta</taxon>
        <taxon>Spermatophyta</taxon>
        <taxon>Magnoliopsida</taxon>
        <taxon>Liliopsida</taxon>
        <taxon>Asparagales</taxon>
        <taxon>Orchidaceae</taxon>
        <taxon>Apostasioideae</taxon>
        <taxon>Apostasia</taxon>
    </lineage>
</organism>
<name>A0A2I0BDI1_9ASPA</name>
<proteinExistence type="predicted"/>
<dbReference type="OrthoDB" id="1668162at2759"/>
<evidence type="ECO:0000313" key="2">
    <source>
        <dbReference type="EMBL" id="PKA65853.1"/>
    </source>
</evidence>
<feature type="region of interest" description="Disordered" evidence="1">
    <location>
        <begin position="129"/>
        <end position="150"/>
    </location>
</feature>
<dbReference type="EMBL" id="KZ451889">
    <property type="protein sequence ID" value="PKA65853.1"/>
    <property type="molecule type" value="Genomic_DNA"/>
</dbReference>
<protein>
    <submittedName>
        <fullName evidence="2">Uncharacterized protein</fullName>
    </submittedName>
</protein>
<accession>A0A2I0BDI1</accession>
<feature type="compositionally biased region" description="Basic residues" evidence="1">
    <location>
        <begin position="1"/>
        <end position="15"/>
    </location>
</feature>
<dbReference type="AlphaFoldDB" id="A0A2I0BDI1"/>
<keyword evidence="3" id="KW-1185">Reference proteome</keyword>
<sequence>MKRAHAPRHRGHRGKLGLQPPPPPQAFGAASSSKPPARRLAPGRRVGGCDAGGAPRLTAAALDKLTPANAGDRGCVDRINDGSIRLDEEQSKPSSANFAATKPRRSSGFGEPPPDLAAAQIFLLDARKSKNIRHRPSRSPAVSGHEILDA</sequence>
<gene>
    <name evidence="2" type="ORF">AXF42_Ash017378</name>
</gene>
<feature type="region of interest" description="Disordered" evidence="1">
    <location>
        <begin position="1"/>
        <end position="54"/>
    </location>
</feature>
<reference evidence="2 3" key="1">
    <citation type="journal article" date="2017" name="Nature">
        <title>The Apostasia genome and the evolution of orchids.</title>
        <authorList>
            <person name="Zhang G.Q."/>
            <person name="Liu K.W."/>
            <person name="Li Z."/>
            <person name="Lohaus R."/>
            <person name="Hsiao Y.Y."/>
            <person name="Niu S.C."/>
            <person name="Wang J.Y."/>
            <person name="Lin Y.C."/>
            <person name="Xu Q."/>
            <person name="Chen L.J."/>
            <person name="Yoshida K."/>
            <person name="Fujiwara S."/>
            <person name="Wang Z.W."/>
            <person name="Zhang Y.Q."/>
            <person name="Mitsuda N."/>
            <person name="Wang M."/>
            <person name="Liu G.H."/>
            <person name="Pecoraro L."/>
            <person name="Huang H.X."/>
            <person name="Xiao X.J."/>
            <person name="Lin M."/>
            <person name="Wu X.Y."/>
            <person name="Wu W.L."/>
            <person name="Chen Y.Y."/>
            <person name="Chang S.B."/>
            <person name="Sakamoto S."/>
            <person name="Ohme-Takagi M."/>
            <person name="Yagi M."/>
            <person name="Zeng S.J."/>
            <person name="Shen C.Y."/>
            <person name="Yeh C.M."/>
            <person name="Luo Y.B."/>
            <person name="Tsai W.C."/>
            <person name="Van de Peer Y."/>
            <person name="Liu Z.J."/>
        </authorList>
    </citation>
    <scope>NUCLEOTIDE SEQUENCE [LARGE SCALE GENOMIC DNA]</scope>
    <source>
        <strain evidence="3">cv. Shenzhen</strain>
        <tissue evidence="2">Stem</tissue>
    </source>
</reference>
<dbReference type="Proteomes" id="UP000236161">
    <property type="component" value="Unassembled WGS sequence"/>
</dbReference>